<evidence type="ECO:0000256" key="3">
    <source>
        <dbReference type="ARBA" id="ARBA00022448"/>
    </source>
</evidence>
<evidence type="ECO:0000256" key="1">
    <source>
        <dbReference type="ARBA" id="ARBA00004651"/>
    </source>
</evidence>
<organism evidence="16 17">
    <name type="scientific">Patiria miniata</name>
    <name type="common">Bat star</name>
    <name type="synonym">Asterina miniata</name>
    <dbReference type="NCBI Taxonomy" id="46514"/>
    <lineage>
        <taxon>Eukaryota</taxon>
        <taxon>Metazoa</taxon>
        <taxon>Echinodermata</taxon>
        <taxon>Eleutherozoa</taxon>
        <taxon>Asterozoa</taxon>
        <taxon>Asteroidea</taxon>
        <taxon>Valvatacea</taxon>
        <taxon>Valvatida</taxon>
        <taxon>Asterinidae</taxon>
        <taxon>Patiria</taxon>
    </lineage>
</organism>
<dbReference type="NCBIfam" id="TIGR00813">
    <property type="entry name" value="sss"/>
    <property type="match status" value="1"/>
</dbReference>
<feature type="transmembrane region" description="Helical" evidence="15">
    <location>
        <begin position="512"/>
        <end position="534"/>
    </location>
</feature>
<protein>
    <recommendedName>
        <fullName evidence="18">Sodium-coupled monocarboxylate transporter 1</fullName>
    </recommendedName>
</protein>
<feature type="transmembrane region" description="Helical" evidence="15">
    <location>
        <begin position="312"/>
        <end position="330"/>
    </location>
</feature>
<dbReference type="GO" id="GO:0005886">
    <property type="term" value="C:plasma membrane"/>
    <property type="evidence" value="ECO:0007669"/>
    <property type="project" value="UniProtKB-SubCell"/>
</dbReference>
<feature type="transmembrane region" description="Helical" evidence="15">
    <location>
        <begin position="411"/>
        <end position="434"/>
    </location>
</feature>
<name>A0A914A2G6_PATMI</name>
<sequence>MDCSASTCTRSISRLSATSETVFCVSRTLRVLLKSVRRLSLKPLHIFINLYRAIRVTFHRLVRHIVSSISSYNMAKVNTTFQTADYLVCASTLLVACGIGVFHACTGGRQRTSAEFLLADRNMSPFPVAVSLVASFISAITFLGTPAENYTQGCMYWLYAISYIFVGLWTSRCFIPIFYRLHVTSAFEYLELRFNKVLRICGMLTFFLQMIIYMGIVIYAPALALSAVTGLHLWGSVVAIGLVCTFYTTIGGMKAVLWTDVFQVTIMISGFLALIIAGSMRMGGIGKVWEVAEAGGRIDFFNFDPDPTVRHTFWSVVIGGTFTWSAVYCVNQAQVQRYLTCGREPVAQFALFLAVVGMVIVVSLACLAGLVMYANYAGCDPFTLGYVDSSDQLVPYFLMDLFHESPGLPGLLVSAVFSAALSTVSSGLNSLAAVTGEDIVKTISPDIEEEKYTKITKALAAGYGILCIGMAFVASLLGDVLQAALSIFGMIGGPLLGLFSLGIFFPWANSKGALTGLICGLVFSFWIGIGAQFYPPPNPNKPLLSIDNCPNVTEASLNATFYMTTELPYTMAKEPERPHVAQLYAVSYAWYSAIAWLTVIGTGLIASFATGYTEPSEVDPRLLCPVVDAMYCCLPEKWKGPLRCGAKKYEPGDDQEKVVTMKETEEYKSEQDGQGAFSQVVTDGDPPAYDEAVDQLTKL</sequence>
<keyword evidence="3" id="KW-0813">Transport</keyword>
<keyword evidence="7" id="KW-0915">Sodium</keyword>
<keyword evidence="9 15" id="KW-0472">Membrane</keyword>
<evidence type="ECO:0000256" key="11">
    <source>
        <dbReference type="ARBA" id="ARBA00023201"/>
    </source>
</evidence>
<evidence type="ECO:0008006" key="18">
    <source>
        <dbReference type="Google" id="ProtNLM"/>
    </source>
</evidence>
<feature type="transmembrane region" description="Helical" evidence="15">
    <location>
        <begin position="231"/>
        <end position="249"/>
    </location>
</feature>
<feature type="transmembrane region" description="Helical" evidence="15">
    <location>
        <begin position="455"/>
        <end position="477"/>
    </location>
</feature>
<comment type="similarity">
    <text evidence="2 13">Belongs to the sodium:solute symporter (SSF) (TC 2.A.21) family.</text>
</comment>
<keyword evidence="10" id="KW-0325">Glycoprotein</keyword>
<evidence type="ECO:0000256" key="8">
    <source>
        <dbReference type="ARBA" id="ARBA00023065"/>
    </source>
</evidence>
<keyword evidence="5 15" id="KW-0812">Transmembrane</keyword>
<evidence type="ECO:0000256" key="7">
    <source>
        <dbReference type="ARBA" id="ARBA00023053"/>
    </source>
</evidence>
<dbReference type="PANTHER" id="PTHR42985">
    <property type="entry name" value="SODIUM-COUPLED MONOCARBOXYLATE TRANSPORTER"/>
    <property type="match status" value="1"/>
</dbReference>
<evidence type="ECO:0000256" key="12">
    <source>
        <dbReference type="ARBA" id="ARBA00036099"/>
    </source>
</evidence>
<feature type="transmembrane region" description="Helical" evidence="15">
    <location>
        <begin position="200"/>
        <end position="225"/>
    </location>
</feature>
<evidence type="ECO:0000313" key="16">
    <source>
        <dbReference type="EnsemblMetazoa" id="XP_038057840.1"/>
    </source>
</evidence>
<comment type="subcellular location">
    <subcellularLocation>
        <location evidence="1">Cell membrane</location>
        <topology evidence="1">Multi-pass membrane protein</topology>
    </subcellularLocation>
</comment>
<dbReference type="Gene3D" id="1.20.1730.10">
    <property type="entry name" value="Sodium/glucose cotransporter"/>
    <property type="match status" value="1"/>
</dbReference>
<dbReference type="GO" id="GO:0098660">
    <property type="term" value="P:inorganic ion transmembrane transport"/>
    <property type="evidence" value="ECO:0007669"/>
    <property type="project" value="UniProtKB-ARBA"/>
</dbReference>
<dbReference type="PROSITE" id="PS50283">
    <property type="entry name" value="NA_SOLUT_SYMP_3"/>
    <property type="match status" value="1"/>
</dbReference>
<feature type="transmembrane region" description="Helical" evidence="15">
    <location>
        <begin position="261"/>
        <end position="280"/>
    </location>
</feature>
<dbReference type="RefSeq" id="XP_038057840.1">
    <property type="nucleotide sequence ID" value="XM_038201912.1"/>
</dbReference>
<dbReference type="PANTHER" id="PTHR42985:SF40">
    <property type="entry name" value="LD47995P-RELATED"/>
    <property type="match status" value="1"/>
</dbReference>
<evidence type="ECO:0000256" key="6">
    <source>
        <dbReference type="ARBA" id="ARBA00022989"/>
    </source>
</evidence>
<evidence type="ECO:0000256" key="14">
    <source>
        <dbReference type="SAM" id="MobiDB-lite"/>
    </source>
</evidence>
<feature type="transmembrane region" description="Helical" evidence="15">
    <location>
        <begin position="126"/>
        <end position="144"/>
    </location>
</feature>
<evidence type="ECO:0000256" key="4">
    <source>
        <dbReference type="ARBA" id="ARBA00022475"/>
    </source>
</evidence>
<dbReference type="PROSITE" id="PS00456">
    <property type="entry name" value="NA_SOLUT_SYMP_1"/>
    <property type="match status" value="1"/>
</dbReference>
<dbReference type="InterPro" id="IPR051163">
    <property type="entry name" value="Sodium:Solute_Symporter_SSF"/>
</dbReference>
<keyword evidence="17" id="KW-1185">Reference proteome</keyword>
<dbReference type="GO" id="GO:0006814">
    <property type="term" value="P:sodium ion transport"/>
    <property type="evidence" value="ECO:0007669"/>
    <property type="project" value="UniProtKB-KW"/>
</dbReference>
<dbReference type="GO" id="GO:0015293">
    <property type="term" value="F:symporter activity"/>
    <property type="evidence" value="ECO:0007669"/>
    <property type="project" value="TreeGrafter"/>
</dbReference>
<dbReference type="AlphaFoldDB" id="A0A914A2G6"/>
<dbReference type="GO" id="GO:0015075">
    <property type="term" value="F:monoatomic ion transmembrane transporter activity"/>
    <property type="evidence" value="ECO:0007669"/>
    <property type="project" value="UniProtKB-ARBA"/>
</dbReference>
<dbReference type="GeneID" id="119729297"/>
<dbReference type="InterPro" id="IPR001734">
    <property type="entry name" value="Na/solute_symporter"/>
</dbReference>
<dbReference type="OrthoDB" id="6132759at2759"/>
<dbReference type="Proteomes" id="UP000887568">
    <property type="component" value="Unplaced"/>
</dbReference>
<evidence type="ECO:0000256" key="10">
    <source>
        <dbReference type="ARBA" id="ARBA00023180"/>
    </source>
</evidence>
<feature type="transmembrane region" description="Helical" evidence="15">
    <location>
        <begin position="588"/>
        <end position="612"/>
    </location>
</feature>
<proteinExistence type="inferred from homology"/>
<keyword evidence="4" id="KW-1003">Cell membrane</keyword>
<evidence type="ECO:0000256" key="15">
    <source>
        <dbReference type="SAM" id="Phobius"/>
    </source>
</evidence>
<dbReference type="InterPro" id="IPR018212">
    <property type="entry name" value="Na/solute_symporter_CS"/>
</dbReference>
<feature type="transmembrane region" description="Helical" evidence="15">
    <location>
        <begin position="156"/>
        <end position="179"/>
    </location>
</feature>
<feature type="region of interest" description="Disordered" evidence="14">
    <location>
        <begin position="663"/>
        <end position="699"/>
    </location>
</feature>
<feature type="transmembrane region" description="Helical" evidence="15">
    <location>
        <begin position="351"/>
        <end position="374"/>
    </location>
</feature>
<evidence type="ECO:0000256" key="13">
    <source>
        <dbReference type="RuleBase" id="RU362091"/>
    </source>
</evidence>
<evidence type="ECO:0000256" key="5">
    <source>
        <dbReference type="ARBA" id="ARBA00022692"/>
    </source>
</evidence>
<evidence type="ECO:0000256" key="2">
    <source>
        <dbReference type="ARBA" id="ARBA00006434"/>
    </source>
</evidence>
<comment type="catalytic activity">
    <reaction evidence="12">
        <text>iodide(out) + 2 Na(+)(out) = iodide(in) + 2 Na(+)(in)</text>
        <dbReference type="Rhea" id="RHEA:71207"/>
        <dbReference type="ChEBI" id="CHEBI:16382"/>
        <dbReference type="ChEBI" id="CHEBI:29101"/>
    </reaction>
</comment>
<dbReference type="InterPro" id="IPR038377">
    <property type="entry name" value="Na/Glc_symporter_sf"/>
</dbReference>
<evidence type="ECO:0000256" key="9">
    <source>
        <dbReference type="ARBA" id="ARBA00023136"/>
    </source>
</evidence>
<feature type="transmembrane region" description="Helical" evidence="15">
    <location>
        <begin position="483"/>
        <end position="505"/>
    </location>
</feature>
<reference evidence="16" key="1">
    <citation type="submission" date="2022-11" db="UniProtKB">
        <authorList>
            <consortium name="EnsemblMetazoa"/>
        </authorList>
    </citation>
    <scope>IDENTIFICATION</scope>
</reference>
<keyword evidence="8" id="KW-0406">Ion transport</keyword>
<accession>A0A914A2G6</accession>
<dbReference type="Pfam" id="PF00474">
    <property type="entry name" value="SSF"/>
    <property type="match status" value="1"/>
</dbReference>
<keyword evidence="6 15" id="KW-1133">Transmembrane helix</keyword>
<feature type="transmembrane region" description="Helical" evidence="15">
    <location>
        <begin position="84"/>
        <end position="105"/>
    </location>
</feature>
<evidence type="ECO:0000313" key="17">
    <source>
        <dbReference type="Proteomes" id="UP000887568"/>
    </source>
</evidence>
<dbReference type="CDD" id="cd11492">
    <property type="entry name" value="SLC5sbd_NIS-SMVT"/>
    <property type="match status" value="1"/>
</dbReference>
<dbReference type="EnsemblMetazoa" id="XM_038201912.1">
    <property type="protein sequence ID" value="XP_038057840.1"/>
    <property type="gene ID" value="LOC119729297"/>
</dbReference>
<keyword evidence="11" id="KW-0739">Sodium transport</keyword>